<feature type="transmembrane region" description="Helical" evidence="1">
    <location>
        <begin position="185"/>
        <end position="211"/>
    </location>
</feature>
<evidence type="ECO:0000256" key="1">
    <source>
        <dbReference type="SAM" id="Phobius"/>
    </source>
</evidence>
<feature type="transmembrane region" description="Helical" evidence="1">
    <location>
        <begin position="12"/>
        <end position="37"/>
    </location>
</feature>
<dbReference type="InterPro" id="IPR005625">
    <property type="entry name" value="PepSY-ass_TM"/>
</dbReference>
<dbReference type="AlphaFoldDB" id="A0A2H1EE76"/>
<dbReference type="Proteomes" id="UP000231564">
    <property type="component" value="Chromosome MARIT"/>
</dbReference>
<keyword evidence="1" id="KW-1133">Transmembrane helix</keyword>
<organism evidence="2 3">
    <name type="scientific">Tenacibaculum maritimum NCIMB 2154</name>
    <dbReference type="NCBI Taxonomy" id="1349785"/>
    <lineage>
        <taxon>Bacteria</taxon>
        <taxon>Pseudomonadati</taxon>
        <taxon>Bacteroidota</taxon>
        <taxon>Flavobacteriia</taxon>
        <taxon>Flavobacteriales</taxon>
        <taxon>Flavobacteriaceae</taxon>
        <taxon>Tenacibaculum</taxon>
    </lineage>
</organism>
<protein>
    <submittedName>
        <fullName evidence="2">Putative iron-regulated membrane protein</fullName>
    </submittedName>
</protein>
<dbReference type="RefSeq" id="WP_100211896.1">
    <property type="nucleotide sequence ID" value="NZ_CP138495.1"/>
</dbReference>
<dbReference type="KEGG" id="tmar:MARIT_3031"/>
<keyword evidence="1" id="KW-0472">Membrane</keyword>
<evidence type="ECO:0000313" key="3">
    <source>
        <dbReference type="Proteomes" id="UP000231564"/>
    </source>
</evidence>
<feature type="transmembrane region" description="Helical" evidence="1">
    <location>
        <begin position="334"/>
        <end position="357"/>
    </location>
</feature>
<dbReference type="PANTHER" id="PTHR34219">
    <property type="entry name" value="IRON-REGULATED INNER MEMBRANE PROTEIN-RELATED"/>
    <property type="match status" value="1"/>
</dbReference>
<reference evidence="2 3" key="1">
    <citation type="submission" date="2016-11" db="EMBL/GenBank/DDBJ databases">
        <authorList>
            <person name="Jaros S."/>
            <person name="Januszkiewicz K."/>
            <person name="Wedrychowicz H."/>
        </authorList>
    </citation>
    <scope>NUCLEOTIDE SEQUENCE [LARGE SCALE GENOMIC DNA]</scope>
    <source>
        <strain evidence="2">NCIMB 2154T</strain>
    </source>
</reference>
<feature type="transmembrane region" description="Helical" evidence="1">
    <location>
        <begin position="144"/>
        <end position="164"/>
    </location>
</feature>
<dbReference type="OrthoDB" id="111691at2"/>
<sequence>MKNRKLNQWIWKWHFIGGIISLPFVLVLSITGAIYLFNPDIEKKDVASFQKITQKQEKQQLLSYQKQWKLAQKASKKPLNSLIISTDSLVNTIFTSGRFGGRKNIYINPYSGETVGTFSPKDSWMYNIRKLHGELLGGKIGTKIIELVASWMVVLIITGLYVWWPFKKGINGVFLIRFKKGKQLFYRDIHAVIGFWISILLLITLAGGLPWTDIFGSNFKWVQKITNTGYPKTWSGKGLASVPAEKPITLDEMVIIAKQQQLKGITSIGLPKTSKGTFSVSNKTYDLASQKMLHFDQYSGKLIKQHNWSDVGVLMRGRMWVMAFHQGQFGTWNWWVMFSLAIILTIMSLSALASYLLRKRKGHWGVPKVPSKFKVEKGIIFILILLGVILPTFGISLILITLINTLPKKLIFSKLSSF</sequence>
<feature type="transmembrane region" description="Helical" evidence="1">
    <location>
        <begin position="378"/>
        <end position="403"/>
    </location>
</feature>
<dbReference type="STRING" id="1349785.GCA_000509405_02590"/>
<dbReference type="PANTHER" id="PTHR34219:SF1">
    <property type="entry name" value="PEPSY DOMAIN-CONTAINING PROTEIN"/>
    <property type="match status" value="1"/>
</dbReference>
<evidence type="ECO:0000313" key="2">
    <source>
        <dbReference type="EMBL" id="SFZ85047.1"/>
    </source>
</evidence>
<proteinExistence type="predicted"/>
<keyword evidence="3" id="KW-1185">Reference proteome</keyword>
<accession>A0A2H1EE76</accession>
<name>A0A2H1EE76_9FLAO</name>
<dbReference type="Pfam" id="PF03929">
    <property type="entry name" value="PepSY_TM"/>
    <property type="match status" value="1"/>
</dbReference>
<dbReference type="EMBL" id="LT634361">
    <property type="protein sequence ID" value="SFZ85047.1"/>
    <property type="molecule type" value="Genomic_DNA"/>
</dbReference>
<dbReference type="GeneID" id="47724475"/>
<keyword evidence="1" id="KW-0812">Transmembrane</keyword>
<gene>
    <name evidence="2" type="ORF">MARIT_3031</name>
</gene>